<dbReference type="InterPro" id="IPR037066">
    <property type="entry name" value="Plug_dom_sf"/>
</dbReference>
<keyword evidence="12" id="KW-0479">Metal-binding</keyword>
<evidence type="ECO:0000256" key="7">
    <source>
        <dbReference type="ARBA" id="ARBA00023065"/>
    </source>
</evidence>
<feature type="signal peptide" evidence="12">
    <location>
        <begin position="1"/>
        <end position="26"/>
    </location>
</feature>
<dbReference type="InterPro" id="IPR000531">
    <property type="entry name" value="Beta-barrel_TonB"/>
</dbReference>
<dbReference type="GO" id="GO:0046930">
    <property type="term" value="C:pore complex"/>
    <property type="evidence" value="ECO:0007669"/>
    <property type="project" value="UniProtKB-KW"/>
</dbReference>
<feature type="binding site" evidence="12">
    <location>
        <position position="267"/>
    </location>
    <ligand>
        <name>Ca(2+)</name>
        <dbReference type="ChEBI" id="CHEBI:29108"/>
        <label>2</label>
    </ligand>
</feature>
<dbReference type="InterPro" id="IPR010101">
    <property type="entry name" value="B12_transptr_BtuB"/>
</dbReference>
<keyword evidence="9 12" id="KW-0626">Porin</keyword>
<keyword evidence="4 12" id="KW-0812">Transmembrane</keyword>
<evidence type="ECO:0000256" key="10">
    <source>
        <dbReference type="ARBA" id="ARBA00023136"/>
    </source>
</evidence>
<comment type="subcellular location">
    <subcellularLocation>
        <location evidence="1 12 13">Cell outer membrane</location>
        <topology evidence="1 12 13">Multi-pass membrane protein</topology>
    </subcellularLocation>
</comment>
<reference evidence="17" key="1">
    <citation type="submission" date="2024-02" db="EMBL/GenBank/DDBJ databases">
        <authorList>
            <consortium name="Clinical and Environmental Microbiology Branch: Whole genome sequencing antimicrobial resistance pathogens in the healthcare setting"/>
        </authorList>
    </citation>
    <scope>NUCLEOTIDE SEQUENCE</scope>
    <source>
        <strain evidence="17">2023KU-00017</strain>
    </source>
</reference>
<dbReference type="InterPro" id="IPR012910">
    <property type="entry name" value="Plug_dom"/>
</dbReference>
<evidence type="ECO:0000256" key="14">
    <source>
        <dbReference type="PROSITE-ProRule" id="PRU10144"/>
    </source>
</evidence>
<feature type="binding site" evidence="12">
    <location>
        <position position="319"/>
    </location>
    <ligand>
        <name>cyanocob(III)alamin</name>
        <dbReference type="ChEBI" id="CHEBI:17439"/>
    </ligand>
</feature>
<accession>A0AAI9MU43</accession>
<feature type="domain" description="TonB-dependent receptor plug" evidence="16">
    <location>
        <begin position="45"/>
        <end position="151"/>
    </location>
</feature>
<dbReference type="AlphaFoldDB" id="A0AAI9MU43"/>
<dbReference type="PROSITE" id="PS52016">
    <property type="entry name" value="TONB_DEPENDENT_REC_3"/>
    <property type="match status" value="1"/>
</dbReference>
<dbReference type="Pfam" id="PF00593">
    <property type="entry name" value="TonB_dep_Rec_b-barrel"/>
    <property type="match status" value="1"/>
</dbReference>
<keyword evidence="10 12" id="KW-0472">Membrane</keyword>
<evidence type="ECO:0000256" key="5">
    <source>
        <dbReference type="ARBA" id="ARBA00022729"/>
    </source>
</evidence>
<evidence type="ECO:0000259" key="16">
    <source>
        <dbReference type="Pfam" id="PF07715"/>
    </source>
</evidence>
<feature type="binding site" evidence="12">
    <location>
        <position position="204"/>
    </location>
    <ligand>
        <name>Ca(2+)</name>
        <dbReference type="ChEBI" id="CHEBI:29108"/>
        <label>1</label>
    </ligand>
</feature>
<feature type="binding site" evidence="12">
    <location>
        <position position="254"/>
    </location>
    <ligand>
        <name>Ca(2+)</name>
        <dbReference type="ChEBI" id="CHEBI:29108"/>
        <label>2</label>
    </ligand>
</feature>
<dbReference type="GO" id="GO:0046872">
    <property type="term" value="F:metal ion binding"/>
    <property type="evidence" value="ECO:0007669"/>
    <property type="project" value="UniProtKB-KW"/>
</dbReference>
<feature type="binding site" evidence="12">
    <location>
        <position position="536"/>
    </location>
    <ligand>
        <name>cyanocob(III)alamin</name>
        <dbReference type="ChEBI" id="CHEBI:17439"/>
    </ligand>
</feature>
<dbReference type="GO" id="GO:0015420">
    <property type="term" value="F:ABC-type vitamin B12 transporter activity"/>
    <property type="evidence" value="ECO:0007669"/>
    <property type="project" value="InterPro"/>
</dbReference>
<feature type="domain" description="TonB-dependent receptor-like beta-barrel" evidence="15">
    <location>
        <begin position="236"/>
        <end position="602"/>
    </location>
</feature>
<dbReference type="RefSeq" id="WP_368899379.1">
    <property type="nucleotide sequence ID" value="NZ_CAXOOS010000008.1"/>
</dbReference>
<keyword evidence="2 12" id="KW-0813">Transport</keyword>
<dbReference type="InterPro" id="IPR010917">
    <property type="entry name" value="TonB_rcpt_CS"/>
</dbReference>
<evidence type="ECO:0000256" key="9">
    <source>
        <dbReference type="ARBA" id="ARBA00023114"/>
    </source>
</evidence>
<dbReference type="PANTHER" id="PTHR30069">
    <property type="entry name" value="TONB-DEPENDENT OUTER MEMBRANE RECEPTOR"/>
    <property type="match status" value="1"/>
</dbReference>
<evidence type="ECO:0000313" key="17">
    <source>
        <dbReference type="EMBL" id="EMO9458396.1"/>
    </source>
</evidence>
<dbReference type="Gene3D" id="2.40.170.20">
    <property type="entry name" value="TonB-dependent receptor, beta-barrel domain"/>
    <property type="match status" value="1"/>
</dbReference>
<protein>
    <recommendedName>
        <fullName evidence="12">Vitamin B12 transporter BtuB</fullName>
    </recommendedName>
    <alternativeName>
        <fullName evidence="12">Cobalamin receptor</fullName>
    </alternativeName>
    <alternativeName>
        <fullName evidence="12">Outer membrane cobalamin translocator</fullName>
    </alternativeName>
</protein>
<dbReference type="FunFam" id="2.170.130.10:FF:000002">
    <property type="entry name" value="Vitamin B12 transporter BtuB"/>
    <property type="match status" value="1"/>
</dbReference>
<name>A0AAI9MU43_MORMO</name>
<feature type="short sequence motif" description="TonB C-terminal box" evidence="12 14">
    <location>
        <begin position="611"/>
        <end position="628"/>
    </location>
</feature>
<evidence type="ECO:0000256" key="3">
    <source>
        <dbReference type="ARBA" id="ARBA00022452"/>
    </source>
</evidence>
<keyword evidence="5 12" id="KW-0732">Signal</keyword>
<sequence length="628" mass="70425" precursor="true">MKMTSPYALSAVGLAVFSALSFSASANTKDDQIIVSANRFQQPVSSVLAPVTVVTREEIDKWQSNSVVDILRRLPGVDVTQSGGLGQNSTVSVRGTDAKHLLVLIDGVRLNNAGISGQPDLNQFPVALVQRVEYIRGARSAVYGSDAIGGVLNIITIRDDIGSNITAGIGSHGYQNYTGTTQQQIGENTRVTAAAAYTYSKGFDIRRDYDGYATPSGRDYGFMNKTYWLDVHHKLDDRFAVYGRAYGYDNRSKYFGFKSEMWSLPADPASDRRELENRTYDAGLTFNQGDYSSQLIMSYSRVKDYNYDNRYGRYGDGATLDNSKQYSAQWGNNYRVGYGSINAGIDYQKQEMEPGTAMIADSKSISDTGFYLTGQQEIDKVILEAAVRSDHHSEFNWHTTWQASAGWEFVDGYRVIGSYATGFKAPTLGQLYANTTFDWGTIVGNKDLKPEESEQWELGLEGNTGPLSWQLTGYHNDIKNLIDYEMGSPNTYINRSKAKIKGAEWVGEFDTWIFHHQMTYQYLDAKDKDTNKRLARRAQQQVKYQLDWTVSDVDMGLTYQYIGKRYDDAANKQKLGGVSIFDITAAYPITDHLTIRGKVANLFDKDYETAYGYRTAGREYFLTGSYNF</sequence>
<dbReference type="NCBIfam" id="NF007926">
    <property type="entry name" value="PRK10641.1"/>
    <property type="match status" value="1"/>
</dbReference>
<feature type="short sequence motif" description="TonB box" evidence="12">
    <location>
        <begin position="31"/>
        <end position="38"/>
    </location>
</feature>
<dbReference type="PANTHER" id="PTHR30069:SF53">
    <property type="entry name" value="COLICIN I RECEPTOR-RELATED"/>
    <property type="match status" value="1"/>
</dbReference>
<dbReference type="Gene3D" id="2.170.130.10">
    <property type="entry name" value="TonB-dependent receptor, plug domain"/>
    <property type="match status" value="1"/>
</dbReference>
<dbReference type="InterPro" id="IPR036942">
    <property type="entry name" value="Beta-barrel_TonB_sf"/>
</dbReference>
<dbReference type="GO" id="GO:0015288">
    <property type="term" value="F:porin activity"/>
    <property type="evidence" value="ECO:0007669"/>
    <property type="project" value="UniProtKB-KW"/>
</dbReference>
<organism evidence="17">
    <name type="scientific">Morganella morganii</name>
    <name type="common">Proteus morganii</name>
    <dbReference type="NCBI Taxonomy" id="582"/>
    <lineage>
        <taxon>Bacteria</taxon>
        <taxon>Pseudomonadati</taxon>
        <taxon>Pseudomonadota</taxon>
        <taxon>Gammaproteobacteria</taxon>
        <taxon>Enterobacterales</taxon>
        <taxon>Morganellaceae</taxon>
        <taxon>Morganella</taxon>
    </lineage>
</organism>
<comment type="caution">
    <text evidence="17">The sequence shown here is derived from an EMBL/GenBank/DDBJ whole genome shotgun (WGS) entry which is preliminary data.</text>
</comment>
<evidence type="ECO:0000256" key="4">
    <source>
        <dbReference type="ARBA" id="ARBA00022692"/>
    </source>
</evidence>
<evidence type="ECO:0000256" key="6">
    <source>
        <dbReference type="ARBA" id="ARBA00022837"/>
    </source>
</evidence>
<dbReference type="NCBIfam" id="TIGR01779">
    <property type="entry name" value="TonB-B12"/>
    <property type="match status" value="1"/>
</dbReference>
<dbReference type="GO" id="GO:0006811">
    <property type="term" value="P:monoatomic ion transport"/>
    <property type="evidence" value="ECO:0007669"/>
    <property type="project" value="UniProtKB-KW"/>
</dbReference>
<dbReference type="InterPro" id="IPR039426">
    <property type="entry name" value="TonB-dep_rcpt-like"/>
</dbReference>
<dbReference type="Pfam" id="PF07715">
    <property type="entry name" value="Plug"/>
    <property type="match status" value="1"/>
</dbReference>
<dbReference type="PROSITE" id="PS01156">
    <property type="entry name" value="TONB_DEPENDENT_REC_2"/>
    <property type="match status" value="1"/>
</dbReference>
<dbReference type="HAMAP" id="MF_01531">
    <property type="entry name" value="BtuB"/>
    <property type="match status" value="1"/>
</dbReference>
<dbReference type="CDD" id="cd01347">
    <property type="entry name" value="ligand_gated_channel"/>
    <property type="match status" value="1"/>
</dbReference>
<comment type="similarity">
    <text evidence="12">Belongs to the TonB-dependent receptor family. BtuB (TC 1.B.14.3.1) subfamily.</text>
</comment>
<feature type="binding site" evidence="12">
    <location>
        <position position="267"/>
    </location>
    <ligand>
        <name>Ca(2+)</name>
        <dbReference type="ChEBI" id="CHEBI:29108"/>
        <label>1</label>
    </ligand>
</feature>
<feature type="binding site" evidence="12">
    <location>
        <begin position="115"/>
        <end position="116"/>
    </location>
    <ligand>
        <name>cyanocob(III)alamin</name>
        <dbReference type="ChEBI" id="CHEBI:17439"/>
    </ligand>
</feature>
<comment type="function">
    <text evidence="12">Involved in the active translocation of vitamin B12 (cyanocobalamin) across the outer membrane to the periplasmic space. It derives its energy for transport by interacting with the trans-periplasmic membrane protein TonB.</text>
</comment>
<keyword evidence="7 12" id="KW-0406">Ion transport</keyword>
<evidence type="ECO:0000256" key="2">
    <source>
        <dbReference type="ARBA" id="ARBA00022448"/>
    </source>
</evidence>
<proteinExistence type="inferred from homology"/>
<feature type="chain" id="PRO_5042301153" description="Vitamin B12 transporter BtuB" evidence="12">
    <location>
        <begin position="27"/>
        <end position="628"/>
    </location>
</feature>
<dbReference type="GO" id="GO:0009279">
    <property type="term" value="C:cell outer membrane"/>
    <property type="evidence" value="ECO:0007669"/>
    <property type="project" value="UniProtKB-SubCell"/>
</dbReference>
<evidence type="ECO:0000256" key="12">
    <source>
        <dbReference type="HAMAP-Rule" id="MF_01531"/>
    </source>
</evidence>
<feature type="binding site" evidence="12">
    <location>
        <position position="271"/>
    </location>
    <ligand>
        <name>Ca(2+)</name>
        <dbReference type="ChEBI" id="CHEBI:29108"/>
        <label>2</label>
    </ligand>
</feature>
<evidence type="ECO:0000256" key="1">
    <source>
        <dbReference type="ARBA" id="ARBA00004571"/>
    </source>
</evidence>
<dbReference type="SUPFAM" id="SSF56935">
    <property type="entry name" value="Porins"/>
    <property type="match status" value="1"/>
</dbReference>
<gene>
    <name evidence="12 17" type="primary">btuB</name>
    <name evidence="17" type="ORF">PN925_003812</name>
</gene>
<dbReference type="EMBL" id="ABKJEP030000088">
    <property type="protein sequence ID" value="EMO9458396.1"/>
    <property type="molecule type" value="Genomic_DNA"/>
</dbReference>
<evidence type="ECO:0000256" key="11">
    <source>
        <dbReference type="ARBA" id="ARBA00023237"/>
    </source>
</evidence>
<evidence type="ECO:0000259" key="15">
    <source>
        <dbReference type="Pfam" id="PF00593"/>
    </source>
</evidence>
<comment type="caution">
    <text evidence="12">Lacks conserved residue(s) required for the propagation of feature annotation.</text>
</comment>
<evidence type="ECO:0000256" key="8">
    <source>
        <dbReference type="ARBA" id="ARBA00023077"/>
    </source>
</evidence>
<evidence type="ECO:0000256" key="13">
    <source>
        <dbReference type="PROSITE-ProRule" id="PRU01360"/>
    </source>
</evidence>
<keyword evidence="17" id="KW-0675">Receptor</keyword>
<keyword evidence="8 12" id="KW-0798">TonB box</keyword>
<keyword evidence="6 12" id="KW-0106">Calcium</keyword>
<keyword evidence="11 12" id="KW-0998">Cell outer membrane</keyword>
<keyword evidence="3 12" id="KW-1134">Transmembrane beta strand</keyword>
<feature type="binding site" evidence="12">
    <location>
        <position position="90"/>
    </location>
    <ligand>
        <name>cyanocob(III)alamin</name>
        <dbReference type="ChEBI" id="CHEBI:17439"/>
    </ligand>
</feature>